<evidence type="ECO:0000256" key="4">
    <source>
        <dbReference type="ARBA" id="ARBA00023224"/>
    </source>
</evidence>
<evidence type="ECO:0000256" key="6">
    <source>
        <dbReference type="PIRSR" id="PIRSR601019-2"/>
    </source>
</evidence>
<evidence type="ECO:0000256" key="1">
    <source>
        <dbReference type="ARBA" id="ARBA00022723"/>
    </source>
</evidence>
<feature type="compositionally biased region" description="Polar residues" evidence="7">
    <location>
        <begin position="331"/>
        <end position="348"/>
    </location>
</feature>
<reference evidence="8 9" key="1">
    <citation type="submission" date="2023-10" db="EMBL/GenBank/DDBJ databases">
        <title>Draft genome sequence of Xylaria bambusicola isolate GMP-LS, the root and basal stem rot pathogen of sugarcane in Indonesia.</title>
        <authorList>
            <person name="Selvaraj P."/>
            <person name="Muralishankar V."/>
            <person name="Muruganantham S."/>
            <person name="Sp S."/>
            <person name="Haryani S."/>
            <person name="Lau K.J.X."/>
            <person name="Naqvi N.I."/>
        </authorList>
    </citation>
    <scope>NUCLEOTIDE SEQUENCE [LARGE SCALE GENOMIC DNA]</scope>
    <source>
        <strain evidence="8">GMP-LS</strain>
    </source>
</reference>
<evidence type="ECO:0000313" key="9">
    <source>
        <dbReference type="Proteomes" id="UP001305414"/>
    </source>
</evidence>
<dbReference type="FunFam" id="3.40.50.300:FF:000720">
    <property type="entry name" value="Guanine nucleotide-binding protein G(k) subunit alpha"/>
    <property type="match status" value="1"/>
</dbReference>
<feature type="region of interest" description="Disordered" evidence="7">
    <location>
        <begin position="282"/>
        <end position="351"/>
    </location>
</feature>
<dbReference type="InterPro" id="IPR011025">
    <property type="entry name" value="GproteinA_insert"/>
</dbReference>
<keyword evidence="9" id="KW-1185">Reference proteome</keyword>
<accession>A0AAN7Z061</accession>
<dbReference type="EMBL" id="JAWHQM010000002">
    <property type="protein sequence ID" value="KAK5625187.1"/>
    <property type="molecule type" value="Genomic_DNA"/>
</dbReference>
<feature type="binding site" evidence="6">
    <location>
        <position position="505"/>
    </location>
    <ligand>
        <name>Mg(2+)</name>
        <dbReference type="ChEBI" id="CHEBI:18420"/>
    </ligand>
</feature>
<dbReference type="PRINTS" id="PR00318">
    <property type="entry name" value="GPROTEINA"/>
</dbReference>
<keyword evidence="6" id="KW-0460">Magnesium</keyword>
<name>A0AAN7Z061_9PEZI</name>
<dbReference type="Gene3D" id="3.40.50.300">
    <property type="entry name" value="P-loop containing nucleotide triphosphate hydrolases"/>
    <property type="match status" value="1"/>
</dbReference>
<dbReference type="GO" id="GO:0007188">
    <property type="term" value="P:adenylate cyclase-modulating G protein-coupled receptor signaling pathway"/>
    <property type="evidence" value="ECO:0007669"/>
    <property type="project" value="TreeGrafter"/>
</dbReference>
<evidence type="ECO:0000256" key="7">
    <source>
        <dbReference type="SAM" id="MobiDB-lite"/>
    </source>
</evidence>
<keyword evidence="1 6" id="KW-0479">Metal-binding</keyword>
<dbReference type="SUPFAM" id="SSF47895">
    <property type="entry name" value="Transducin (alpha subunit), insertion domain"/>
    <property type="match status" value="1"/>
</dbReference>
<keyword evidence="2 5" id="KW-0547">Nucleotide-binding</keyword>
<dbReference type="GO" id="GO:0031683">
    <property type="term" value="F:G-protein beta/gamma-subunit complex binding"/>
    <property type="evidence" value="ECO:0007669"/>
    <property type="project" value="InterPro"/>
</dbReference>
<dbReference type="GO" id="GO:0005737">
    <property type="term" value="C:cytoplasm"/>
    <property type="evidence" value="ECO:0007669"/>
    <property type="project" value="TreeGrafter"/>
</dbReference>
<dbReference type="Gene3D" id="1.10.400.10">
    <property type="entry name" value="GI Alpha 1, domain 2-like"/>
    <property type="match status" value="1"/>
</dbReference>
<dbReference type="Proteomes" id="UP001305414">
    <property type="component" value="Unassembled WGS sequence"/>
</dbReference>
<feature type="binding site" evidence="6">
    <location>
        <position position="363"/>
    </location>
    <ligand>
        <name>Mg(2+)</name>
        <dbReference type="ChEBI" id="CHEBI:18420"/>
    </ligand>
</feature>
<evidence type="ECO:0000313" key="8">
    <source>
        <dbReference type="EMBL" id="KAK5625187.1"/>
    </source>
</evidence>
<dbReference type="InterPro" id="IPR027417">
    <property type="entry name" value="P-loop_NTPase"/>
</dbReference>
<dbReference type="GO" id="GO:0046872">
    <property type="term" value="F:metal ion binding"/>
    <property type="evidence" value="ECO:0007669"/>
    <property type="project" value="UniProtKB-KW"/>
</dbReference>
<dbReference type="Pfam" id="PF00503">
    <property type="entry name" value="G-alpha"/>
    <property type="match status" value="1"/>
</dbReference>
<comment type="caution">
    <text evidence="8">The sequence shown here is derived from an EMBL/GenBank/DDBJ whole genome shotgun (WGS) entry which is preliminary data.</text>
</comment>
<feature type="compositionally biased region" description="Polar residues" evidence="7">
    <location>
        <begin position="282"/>
        <end position="300"/>
    </location>
</feature>
<feature type="binding site" evidence="5">
    <location>
        <begin position="499"/>
        <end position="505"/>
    </location>
    <ligand>
        <name>GTP</name>
        <dbReference type="ChEBI" id="CHEBI:37565"/>
    </ligand>
</feature>
<dbReference type="GO" id="GO:0005525">
    <property type="term" value="F:GTP binding"/>
    <property type="evidence" value="ECO:0007669"/>
    <property type="project" value="UniProtKB-KW"/>
</dbReference>
<dbReference type="AlphaFoldDB" id="A0AAN7Z061"/>
<dbReference type="PANTHER" id="PTHR10218">
    <property type="entry name" value="GTP-BINDING PROTEIN ALPHA SUBUNIT"/>
    <property type="match status" value="1"/>
</dbReference>
<feature type="compositionally biased region" description="Low complexity" evidence="7">
    <location>
        <begin position="301"/>
        <end position="311"/>
    </location>
</feature>
<dbReference type="PROSITE" id="PS51882">
    <property type="entry name" value="G_ALPHA"/>
    <property type="match status" value="1"/>
</dbReference>
<evidence type="ECO:0000256" key="2">
    <source>
        <dbReference type="ARBA" id="ARBA00022741"/>
    </source>
</evidence>
<dbReference type="PANTHER" id="PTHR10218:SF302">
    <property type="entry name" value="GUANINE NUCLEOTIDE-BINDING PROTEIN ALPHA-5 SUBUNIT"/>
    <property type="match status" value="1"/>
</dbReference>
<sequence length="731" mass="81865">MDPATIFQIVGTVLSLGDVVIRCITRLSALKAQFHDAPIIVTSMIGQLHMVKIAQDQLSTLNSPTFTHDPRYHQLAVHIGNALDSFSPILLALGQQLDRYEGIGANWMAAKTRMGFLNGEREMTNLSILLDRQVNALNLLLQAIQCATWTQQSEILTRVESQSILRLAQDCSSSLLGLEDVASFISEGTAAISTRFEFDDVLRSTVIYQAAERSHLRQAIRARRAKNIDTVSTDNVSQRSVTFGFRQAFRTMKLTKPIEECDALENQQGIRVEVDIHRETTVQNSGTNDTAQDGSQEASVNSSGGTNSGSTRPQPGLGNSGLSNWRRAFQRRTSSASDTKQKEQNAQPKSKVLLLGASGGGKTTLLNALQLYIDSESVKYEGGDLRTLVWHNALDSVRILLREMEESGSWSAEQSHDSAPAHLLRLCFDCERDPALNSEHATDVARGIASLRQNEEFQAAIKSRTAYQFHDNTEYYINNIDRLAEQAIRSSAPTYEDMLRTQVTTTGIHQTVLTYKDAQYFLYDVGGERSERKKWIHAFEGVSTVIYPVEVTGYRRTLREDKDADRMSEQFMIWESIVNSHWFAKSNFLIVFTKTDLLKGYLNEEGVCNFLRSKGIPTTVDKYLNYLESRFRKLIRWFGLTEQRLRFVYANLVDVETQHAVMGVMDVLEDFKKPWPSQTGTFTAVNRELFVKSPVSRDSVDSSSENSSVVIGRLSVGGNEDTNALLFGMAP</sequence>
<keyword evidence="3 5" id="KW-0342">GTP-binding</keyword>
<organism evidence="8 9">
    <name type="scientific">Xylaria bambusicola</name>
    <dbReference type="NCBI Taxonomy" id="326684"/>
    <lineage>
        <taxon>Eukaryota</taxon>
        <taxon>Fungi</taxon>
        <taxon>Dikarya</taxon>
        <taxon>Ascomycota</taxon>
        <taxon>Pezizomycotina</taxon>
        <taxon>Sordariomycetes</taxon>
        <taxon>Xylariomycetidae</taxon>
        <taxon>Xylariales</taxon>
        <taxon>Xylariaceae</taxon>
        <taxon>Xylaria</taxon>
    </lineage>
</organism>
<evidence type="ECO:0000256" key="5">
    <source>
        <dbReference type="PIRSR" id="PIRSR601019-1"/>
    </source>
</evidence>
<dbReference type="InterPro" id="IPR001019">
    <property type="entry name" value="Gprotein_alpha_su"/>
</dbReference>
<evidence type="ECO:0000256" key="3">
    <source>
        <dbReference type="ARBA" id="ARBA00023134"/>
    </source>
</evidence>
<dbReference type="GO" id="GO:0001664">
    <property type="term" value="F:G protein-coupled receptor binding"/>
    <property type="evidence" value="ECO:0007669"/>
    <property type="project" value="TreeGrafter"/>
</dbReference>
<dbReference type="SMART" id="SM00275">
    <property type="entry name" value="G_alpha"/>
    <property type="match status" value="1"/>
</dbReference>
<dbReference type="GO" id="GO:0005834">
    <property type="term" value="C:heterotrimeric G-protein complex"/>
    <property type="evidence" value="ECO:0007669"/>
    <property type="project" value="TreeGrafter"/>
</dbReference>
<proteinExistence type="predicted"/>
<dbReference type="GO" id="GO:0003924">
    <property type="term" value="F:GTPase activity"/>
    <property type="evidence" value="ECO:0007669"/>
    <property type="project" value="InterPro"/>
</dbReference>
<keyword evidence="4" id="KW-0807">Transducer</keyword>
<gene>
    <name evidence="8" type="ORF">RRF57_000903</name>
</gene>
<dbReference type="SUPFAM" id="SSF52540">
    <property type="entry name" value="P-loop containing nucleoside triphosphate hydrolases"/>
    <property type="match status" value="1"/>
</dbReference>
<protein>
    <submittedName>
        <fullName evidence="8">Uncharacterized protein</fullName>
    </submittedName>
</protein>